<accession>A0A8S4QCW6</accession>
<keyword evidence="1" id="KW-0880">Kelch repeat</keyword>
<dbReference type="SMART" id="SM00875">
    <property type="entry name" value="BACK"/>
    <property type="match status" value="1"/>
</dbReference>
<evidence type="ECO:0000313" key="5">
    <source>
        <dbReference type="Proteomes" id="UP000749559"/>
    </source>
</evidence>
<dbReference type="Proteomes" id="UP000749559">
    <property type="component" value="Unassembled WGS sequence"/>
</dbReference>
<dbReference type="SUPFAM" id="SSF117281">
    <property type="entry name" value="Kelch motif"/>
    <property type="match status" value="1"/>
</dbReference>
<dbReference type="OrthoDB" id="6102916at2759"/>
<evidence type="ECO:0000256" key="2">
    <source>
        <dbReference type="ARBA" id="ARBA00022737"/>
    </source>
</evidence>
<dbReference type="Gene3D" id="2.120.10.80">
    <property type="entry name" value="Kelch-type beta propeller"/>
    <property type="match status" value="1"/>
</dbReference>
<keyword evidence="2" id="KW-0677">Repeat</keyword>
<comment type="caution">
    <text evidence="4">The sequence shown here is derived from an EMBL/GenBank/DDBJ whole genome shotgun (WGS) entry which is preliminary data.</text>
</comment>
<organism evidence="4 5">
    <name type="scientific">Owenia fusiformis</name>
    <name type="common">Polychaete worm</name>
    <dbReference type="NCBI Taxonomy" id="6347"/>
    <lineage>
        <taxon>Eukaryota</taxon>
        <taxon>Metazoa</taxon>
        <taxon>Spiralia</taxon>
        <taxon>Lophotrochozoa</taxon>
        <taxon>Annelida</taxon>
        <taxon>Polychaeta</taxon>
        <taxon>Sedentaria</taxon>
        <taxon>Canalipalpata</taxon>
        <taxon>Sabellida</taxon>
        <taxon>Oweniida</taxon>
        <taxon>Oweniidae</taxon>
        <taxon>Owenia</taxon>
    </lineage>
</organism>
<keyword evidence="5" id="KW-1185">Reference proteome</keyword>
<protein>
    <recommendedName>
        <fullName evidence="3">BACK domain-containing protein</fullName>
    </recommendedName>
</protein>
<name>A0A8S4QCW6_OWEFU</name>
<dbReference type="InterPro" id="IPR015915">
    <property type="entry name" value="Kelch-typ_b-propeller"/>
</dbReference>
<dbReference type="Gene3D" id="3.30.710.10">
    <property type="entry name" value="Potassium Channel Kv1.1, Chain A"/>
    <property type="match status" value="1"/>
</dbReference>
<proteinExistence type="predicted"/>
<dbReference type="PANTHER" id="PTHR24412">
    <property type="entry name" value="KELCH PROTEIN"/>
    <property type="match status" value="1"/>
</dbReference>
<evidence type="ECO:0000313" key="4">
    <source>
        <dbReference type="EMBL" id="CAH1801911.1"/>
    </source>
</evidence>
<sequence>MAETTKKSIELKDVSSTTMEHILGFIYHDFKDNSNIRINNLSVKQALEALKAVDMFQIENEMKDILADYLMLNIADNNCFEIAQTAQCIGQPKLAESANEYALQHFDDVWKTDGLLELEKNCLVSYLGDDRLVVTDEENVFYAIDRWMSKAEEREDHIMELFDCVRFCFIKSKVLTDDIYTHALTNLFPCLNNYIIAAFRHQTTPCYQHEEHYYRCKPRNCETKLFSSRISLPFNNEYDEDSSINLIKETLSKEQTFEMTWTMPEHKYCDEFLDSEVCLVGHNIYRYDSDKCLYRYTYKQENGNYTMESWIKCARPSNATCLEGFTFTLSGDYMYLIGGMEDSGDTTVSSWINMYDWRNDVWQAPQGATTALIHPVFEHLTVAVKGFLYIIGGCTVDRRSSRFLQIYNSRNGNISMGPKLPPSSQELEESISQYGIRGVCYNEEIYCFWSGCQTISKYSPQANQWTDLYHKVLPVLEYATLIVRSSKILAFGGLKAPFRGNKKVLEFDPESGSVEVVTSFDCPLFFGDLSNLVKNEHLKWL</sequence>
<reference evidence="4" key="1">
    <citation type="submission" date="2022-03" db="EMBL/GenBank/DDBJ databases">
        <authorList>
            <person name="Martin C."/>
        </authorList>
    </citation>
    <scope>NUCLEOTIDE SEQUENCE</scope>
</reference>
<dbReference type="AlphaFoldDB" id="A0A8S4QCW6"/>
<dbReference type="InterPro" id="IPR011705">
    <property type="entry name" value="BACK"/>
</dbReference>
<evidence type="ECO:0000259" key="3">
    <source>
        <dbReference type="SMART" id="SM00875"/>
    </source>
</evidence>
<gene>
    <name evidence="4" type="ORF">OFUS_LOCUS25644</name>
</gene>
<dbReference type="InterPro" id="IPR011333">
    <property type="entry name" value="SKP1/BTB/POZ_sf"/>
</dbReference>
<dbReference type="Pfam" id="PF07707">
    <property type="entry name" value="BACK"/>
    <property type="match status" value="1"/>
</dbReference>
<dbReference type="Gene3D" id="1.25.40.420">
    <property type="match status" value="1"/>
</dbReference>
<dbReference type="PANTHER" id="PTHR24412:SF420">
    <property type="entry name" value="KELCH-LIKE PROTEIN 11"/>
    <property type="match status" value="1"/>
</dbReference>
<feature type="domain" description="BACK" evidence="3">
    <location>
        <begin position="79"/>
        <end position="180"/>
    </location>
</feature>
<evidence type="ECO:0000256" key="1">
    <source>
        <dbReference type="ARBA" id="ARBA00022441"/>
    </source>
</evidence>
<dbReference type="EMBL" id="CAIIXF020000012">
    <property type="protein sequence ID" value="CAH1801911.1"/>
    <property type="molecule type" value="Genomic_DNA"/>
</dbReference>